<feature type="transmembrane region" description="Helical" evidence="1">
    <location>
        <begin position="58"/>
        <end position="75"/>
    </location>
</feature>
<gene>
    <name evidence="2" type="ORF">Mal33_23720</name>
</gene>
<reference evidence="2 3" key="1">
    <citation type="submission" date="2019-02" db="EMBL/GenBank/DDBJ databases">
        <title>Deep-cultivation of Planctomycetes and their phenomic and genomic characterization uncovers novel biology.</title>
        <authorList>
            <person name="Wiegand S."/>
            <person name="Jogler M."/>
            <person name="Boedeker C."/>
            <person name="Pinto D."/>
            <person name="Vollmers J."/>
            <person name="Rivas-Marin E."/>
            <person name="Kohn T."/>
            <person name="Peeters S.H."/>
            <person name="Heuer A."/>
            <person name="Rast P."/>
            <person name="Oberbeckmann S."/>
            <person name="Bunk B."/>
            <person name="Jeske O."/>
            <person name="Meyerdierks A."/>
            <person name="Storesund J.E."/>
            <person name="Kallscheuer N."/>
            <person name="Luecker S."/>
            <person name="Lage O.M."/>
            <person name="Pohl T."/>
            <person name="Merkel B.J."/>
            <person name="Hornburger P."/>
            <person name="Mueller R.-W."/>
            <person name="Bruemmer F."/>
            <person name="Labrenz M."/>
            <person name="Spormann A.M."/>
            <person name="Op den Camp H."/>
            <person name="Overmann J."/>
            <person name="Amann R."/>
            <person name="Jetten M.S.M."/>
            <person name="Mascher T."/>
            <person name="Medema M.H."/>
            <person name="Devos D.P."/>
            <person name="Kaster A.-K."/>
            <person name="Ovreas L."/>
            <person name="Rohde M."/>
            <person name="Galperin M.Y."/>
            <person name="Jogler C."/>
        </authorList>
    </citation>
    <scope>NUCLEOTIDE SEQUENCE [LARGE SCALE GENOMIC DNA]</scope>
    <source>
        <strain evidence="2 3">Mal33</strain>
    </source>
</reference>
<dbReference type="EMBL" id="CP036318">
    <property type="protein sequence ID" value="QDV56383.1"/>
    <property type="molecule type" value="Genomic_DNA"/>
</dbReference>
<dbReference type="Proteomes" id="UP000316770">
    <property type="component" value="Chromosome"/>
</dbReference>
<organism evidence="2 3">
    <name type="scientific">Rosistilla oblonga</name>
    <dbReference type="NCBI Taxonomy" id="2527990"/>
    <lineage>
        <taxon>Bacteria</taxon>
        <taxon>Pseudomonadati</taxon>
        <taxon>Planctomycetota</taxon>
        <taxon>Planctomycetia</taxon>
        <taxon>Pirellulales</taxon>
        <taxon>Pirellulaceae</taxon>
        <taxon>Rosistilla</taxon>
    </lineage>
</organism>
<keyword evidence="1" id="KW-1133">Transmembrane helix</keyword>
<protein>
    <submittedName>
        <fullName evidence="2">Uncharacterized protein</fullName>
    </submittedName>
</protein>
<sequence length="86" mass="8988">MQTRVDAVNQPKRIPMRPLLTLTTAILIPSTLFAHPGHGSVASETAPALHYLTSGAHIGWAAVVAIAAVAAIAVVRSRRADARRAG</sequence>
<keyword evidence="1" id="KW-0812">Transmembrane</keyword>
<evidence type="ECO:0000256" key="1">
    <source>
        <dbReference type="SAM" id="Phobius"/>
    </source>
</evidence>
<evidence type="ECO:0000313" key="2">
    <source>
        <dbReference type="EMBL" id="QDV56383.1"/>
    </source>
</evidence>
<proteinExistence type="predicted"/>
<accession>A0A518ITH6</accession>
<dbReference type="AlphaFoldDB" id="A0A518ITH6"/>
<name>A0A518ITH6_9BACT</name>
<keyword evidence="1" id="KW-0472">Membrane</keyword>
<keyword evidence="3" id="KW-1185">Reference proteome</keyword>
<evidence type="ECO:0000313" key="3">
    <source>
        <dbReference type="Proteomes" id="UP000316770"/>
    </source>
</evidence>